<keyword evidence="3" id="KW-1185">Reference proteome</keyword>
<dbReference type="InterPro" id="IPR000595">
    <property type="entry name" value="cNMP-bd_dom"/>
</dbReference>
<dbReference type="Proteomes" id="UP000505210">
    <property type="component" value="Chromosome"/>
</dbReference>
<dbReference type="KEGG" id="theu:HPC62_14045"/>
<evidence type="ECO:0000313" key="3">
    <source>
        <dbReference type="Proteomes" id="UP000505210"/>
    </source>
</evidence>
<dbReference type="SUPFAM" id="SSF51206">
    <property type="entry name" value="cAMP-binding domain-like"/>
    <property type="match status" value="2"/>
</dbReference>
<dbReference type="Gene3D" id="2.60.120.10">
    <property type="entry name" value="Jelly Rolls"/>
    <property type="match status" value="2"/>
</dbReference>
<proteinExistence type="predicted"/>
<evidence type="ECO:0000259" key="1">
    <source>
        <dbReference type="PROSITE" id="PS50042"/>
    </source>
</evidence>
<dbReference type="SMART" id="SM00100">
    <property type="entry name" value="cNMP"/>
    <property type="match status" value="2"/>
</dbReference>
<dbReference type="InterPro" id="IPR014710">
    <property type="entry name" value="RmlC-like_jellyroll"/>
</dbReference>
<dbReference type="PANTHER" id="PTHR24567">
    <property type="entry name" value="CRP FAMILY TRANSCRIPTIONAL REGULATORY PROTEIN"/>
    <property type="match status" value="1"/>
</dbReference>
<organism evidence="2 3">
    <name type="scientific">Thermoleptolyngbya sichuanensis A183</name>
    <dbReference type="NCBI Taxonomy" id="2737172"/>
    <lineage>
        <taxon>Bacteria</taxon>
        <taxon>Bacillati</taxon>
        <taxon>Cyanobacteriota</taxon>
        <taxon>Cyanophyceae</taxon>
        <taxon>Oculatellales</taxon>
        <taxon>Oculatellaceae</taxon>
        <taxon>Thermoleptolyngbya</taxon>
        <taxon>Thermoleptolyngbya sichuanensis</taxon>
    </lineage>
</organism>
<gene>
    <name evidence="2" type="ORF">HPC62_14045</name>
</gene>
<sequence length="376" mass="41813">MTCLLLEELDSSDLNWLVQAAVYRSVPAETLLVDSDQPSDHVFLILEGMVAIAAPIRQEAIAYSSKKPSSAESGEISWTITTLSQILPGDFASLATILDSRSLPYSVISESPCQVLCIPRAVLLQKLQEDASFASRFYRTVALLMSARNRRLVREFEYQNLPIRRSPLRQSITLFAELQDSDLDWLATVGMVQSLPAQTVLLSTGRSPDALHIVLEGALLLSQPVEMSSLIAQTLAPAENPSAPHQEIARLSRGDLVGEMQLVNAHDLTLCASALRDSQVLSIPRWRLAAKLLHDPSFAARFYRVLATLLTTEYEAMLHQLYAATLGSADERTELMGDRDDLSSRLLTRISLAEARFEWLLKRIQAQQENGRDLQW</sequence>
<name>A0A6M8BE99_9CYAN</name>
<dbReference type="PANTHER" id="PTHR24567:SF26">
    <property type="entry name" value="REGULATORY PROTEIN YEIL"/>
    <property type="match status" value="1"/>
</dbReference>
<feature type="domain" description="Cyclic nucleotide-binding" evidence="1">
    <location>
        <begin position="5"/>
        <end position="144"/>
    </location>
</feature>
<dbReference type="Pfam" id="PF00027">
    <property type="entry name" value="cNMP_binding"/>
    <property type="match status" value="2"/>
</dbReference>
<dbReference type="GO" id="GO:0005829">
    <property type="term" value="C:cytosol"/>
    <property type="evidence" value="ECO:0007669"/>
    <property type="project" value="TreeGrafter"/>
</dbReference>
<dbReference type="CDD" id="cd00038">
    <property type="entry name" value="CAP_ED"/>
    <property type="match status" value="2"/>
</dbReference>
<dbReference type="EMBL" id="CP053661">
    <property type="protein sequence ID" value="QKD83167.1"/>
    <property type="molecule type" value="Genomic_DNA"/>
</dbReference>
<dbReference type="GO" id="GO:0003700">
    <property type="term" value="F:DNA-binding transcription factor activity"/>
    <property type="evidence" value="ECO:0007669"/>
    <property type="project" value="TreeGrafter"/>
</dbReference>
<accession>A0A6M8BE99</accession>
<protein>
    <submittedName>
        <fullName evidence="2">Cyclic nucleotide-binding domain-containing protein</fullName>
    </submittedName>
</protein>
<dbReference type="RefSeq" id="WP_172356655.1">
    <property type="nucleotide sequence ID" value="NZ_CP053661.1"/>
</dbReference>
<reference evidence="2 3" key="1">
    <citation type="submission" date="2020-05" db="EMBL/GenBank/DDBJ databases">
        <title>Complete genome sequence of of a novel Thermoleptolyngbya strain isolated from hot springs of Ganzi, Sichuan China.</title>
        <authorList>
            <person name="Tang J."/>
            <person name="Daroch M."/>
            <person name="Li L."/>
            <person name="Waleron K."/>
            <person name="Waleron M."/>
            <person name="Waleron M."/>
        </authorList>
    </citation>
    <scope>NUCLEOTIDE SEQUENCE [LARGE SCALE GENOMIC DNA]</scope>
    <source>
        <strain evidence="2 3">PKUAC-SCTA183</strain>
    </source>
</reference>
<dbReference type="InterPro" id="IPR050397">
    <property type="entry name" value="Env_Response_Regulators"/>
</dbReference>
<evidence type="ECO:0000313" key="2">
    <source>
        <dbReference type="EMBL" id="QKD83167.1"/>
    </source>
</evidence>
<feature type="domain" description="Cyclic nucleotide-binding" evidence="1">
    <location>
        <begin position="174"/>
        <end position="285"/>
    </location>
</feature>
<dbReference type="AlphaFoldDB" id="A0A6M8BE99"/>
<dbReference type="PROSITE" id="PS50042">
    <property type="entry name" value="CNMP_BINDING_3"/>
    <property type="match status" value="2"/>
</dbReference>
<dbReference type="InterPro" id="IPR018490">
    <property type="entry name" value="cNMP-bd_dom_sf"/>
</dbReference>